<dbReference type="InterPro" id="IPR019564">
    <property type="entry name" value="Sam37/metaxin_N"/>
</dbReference>
<dbReference type="GO" id="GO:0015031">
    <property type="term" value="P:protein transport"/>
    <property type="evidence" value="ECO:0007669"/>
    <property type="project" value="UniProtKB-KW"/>
</dbReference>
<keyword evidence="10" id="KW-1185">Reference proteome</keyword>
<dbReference type="Proteomes" id="UP001140094">
    <property type="component" value="Unassembled WGS sequence"/>
</dbReference>
<organism evidence="9 10">
    <name type="scientific">Coemansia guatemalensis</name>
    <dbReference type="NCBI Taxonomy" id="2761395"/>
    <lineage>
        <taxon>Eukaryota</taxon>
        <taxon>Fungi</taxon>
        <taxon>Fungi incertae sedis</taxon>
        <taxon>Zoopagomycota</taxon>
        <taxon>Kickxellomycotina</taxon>
        <taxon>Kickxellomycetes</taxon>
        <taxon>Kickxellales</taxon>
        <taxon>Kickxellaceae</taxon>
        <taxon>Coemansia</taxon>
    </lineage>
</organism>
<dbReference type="PANTHER" id="PTHR12289">
    <property type="entry name" value="METAXIN RELATED"/>
    <property type="match status" value="1"/>
</dbReference>
<accession>A0A9W8HU39</accession>
<evidence type="ECO:0000256" key="1">
    <source>
        <dbReference type="ARBA" id="ARBA00004294"/>
    </source>
</evidence>
<name>A0A9W8HU39_9FUNG</name>
<evidence type="ECO:0000256" key="3">
    <source>
        <dbReference type="ARBA" id="ARBA00022787"/>
    </source>
</evidence>
<sequence length="291" mass="32172">MATPEAPLRELLKSISFTQLPLRHIEPFYKAEAISTPRLFIYGSSKTRGNPPQQKGKLPTYDVECLRTLALLRFANYGFDIAYTNEPNGSPNGKLPYLLLPSGQAIDSNGIQEHLEKTGHALGESRLADELAYCVMVERNLLPAIEYMAWVDPAGYEAIGEGRYLFNYPPSVRYLLGWIKSSDIAHALRIGQPEYGAALDYEVLCDNAMRTLESLLVLLGNREYLAGAPSVLDALVAACINVILEAPLKSPIRSALLPENSKFKPLVDYALRILEHHIDPQESSRDAADGS</sequence>
<keyword evidence="6" id="KW-0472">Membrane</keyword>
<proteinExistence type="predicted"/>
<dbReference type="CDD" id="cd03054">
    <property type="entry name" value="GST_N_Metaxin"/>
    <property type="match status" value="1"/>
</dbReference>
<feature type="domain" description="Mitochondrial outer membrane transport complex Sam37/metaxin N-terminal" evidence="7">
    <location>
        <begin position="65"/>
        <end position="176"/>
    </location>
</feature>
<reference evidence="9" key="1">
    <citation type="submission" date="2022-07" db="EMBL/GenBank/DDBJ databases">
        <title>Phylogenomic reconstructions and comparative analyses of Kickxellomycotina fungi.</title>
        <authorList>
            <person name="Reynolds N.K."/>
            <person name="Stajich J.E."/>
            <person name="Barry K."/>
            <person name="Grigoriev I.V."/>
            <person name="Crous P."/>
            <person name="Smith M.E."/>
        </authorList>
    </citation>
    <scope>NUCLEOTIDE SEQUENCE</scope>
    <source>
        <strain evidence="9">NRRL 1565</strain>
    </source>
</reference>
<dbReference type="PANTHER" id="PTHR12289:SF41">
    <property type="entry name" value="FAILED AXON CONNECTIONS-RELATED"/>
    <property type="match status" value="1"/>
</dbReference>
<evidence type="ECO:0000256" key="6">
    <source>
        <dbReference type="ARBA" id="ARBA00023136"/>
    </source>
</evidence>
<comment type="caution">
    <text evidence="9">The sequence shown here is derived from an EMBL/GenBank/DDBJ whole genome shotgun (WGS) entry which is preliminary data.</text>
</comment>
<keyword evidence="3" id="KW-1000">Mitochondrion outer membrane</keyword>
<dbReference type="InterPro" id="IPR033468">
    <property type="entry name" value="Metaxin_GST"/>
</dbReference>
<evidence type="ECO:0008006" key="11">
    <source>
        <dbReference type="Google" id="ProtNLM"/>
    </source>
</evidence>
<dbReference type="InterPro" id="IPR050931">
    <property type="entry name" value="Mito_Protein_Transport_Metaxin"/>
</dbReference>
<evidence type="ECO:0000256" key="4">
    <source>
        <dbReference type="ARBA" id="ARBA00022927"/>
    </source>
</evidence>
<dbReference type="GO" id="GO:0001401">
    <property type="term" value="C:SAM complex"/>
    <property type="evidence" value="ECO:0007669"/>
    <property type="project" value="InterPro"/>
</dbReference>
<evidence type="ECO:0000259" key="7">
    <source>
        <dbReference type="Pfam" id="PF10568"/>
    </source>
</evidence>
<comment type="subcellular location">
    <subcellularLocation>
        <location evidence="1">Mitochondrion outer membrane</location>
    </subcellularLocation>
</comment>
<keyword evidence="4" id="KW-0653">Protein transport</keyword>
<dbReference type="OrthoDB" id="198787at2759"/>
<dbReference type="AlphaFoldDB" id="A0A9W8HU39"/>
<evidence type="ECO:0000256" key="2">
    <source>
        <dbReference type="ARBA" id="ARBA00022448"/>
    </source>
</evidence>
<evidence type="ECO:0000259" key="8">
    <source>
        <dbReference type="Pfam" id="PF17171"/>
    </source>
</evidence>
<gene>
    <name evidence="9" type="ORF">H4R20_003200</name>
</gene>
<evidence type="ECO:0000256" key="5">
    <source>
        <dbReference type="ARBA" id="ARBA00023128"/>
    </source>
</evidence>
<keyword evidence="2" id="KW-0813">Transport</keyword>
<protein>
    <recommendedName>
        <fullName evidence="11">Thioredoxin-like fold domain-containing protein</fullName>
    </recommendedName>
</protein>
<keyword evidence="5" id="KW-0496">Mitochondrion</keyword>
<dbReference type="Pfam" id="PF17171">
    <property type="entry name" value="GST_C_6"/>
    <property type="match status" value="1"/>
</dbReference>
<evidence type="ECO:0000313" key="10">
    <source>
        <dbReference type="Proteomes" id="UP001140094"/>
    </source>
</evidence>
<dbReference type="EMBL" id="JANBUO010000629">
    <property type="protein sequence ID" value="KAJ2802647.1"/>
    <property type="molecule type" value="Genomic_DNA"/>
</dbReference>
<evidence type="ECO:0000313" key="9">
    <source>
        <dbReference type="EMBL" id="KAJ2802647.1"/>
    </source>
</evidence>
<dbReference type="Pfam" id="PF10568">
    <property type="entry name" value="Tom37"/>
    <property type="match status" value="1"/>
</dbReference>
<feature type="domain" description="Metaxin glutathione S-transferase" evidence="8">
    <location>
        <begin position="209"/>
        <end position="273"/>
    </location>
</feature>